<proteinExistence type="predicted"/>
<evidence type="ECO:0000256" key="1">
    <source>
        <dbReference type="SAM" id="SignalP"/>
    </source>
</evidence>
<dbReference type="Pfam" id="PF07538">
    <property type="entry name" value="ChW"/>
    <property type="match status" value="2"/>
</dbReference>
<keyword evidence="3" id="KW-1185">Reference proteome</keyword>
<dbReference type="RefSeq" id="WP_284103172.1">
    <property type="nucleotide sequence ID" value="NZ_JARRAF010000056.1"/>
</dbReference>
<organism evidence="2 3">
    <name type="scientific">Parachitinimonas caeni</name>
    <dbReference type="NCBI Taxonomy" id="3031301"/>
    <lineage>
        <taxon>Bacteria</taxon>
        <taxon>Pseudomonadati</taxon>
        <taxon>Pseudomonadota</taxon>
        <taxon>Betaproteobacteria</taxon>
        <taxon>Neisseriales</taxon>
        <taxon>Chitinibacteraceae</taxon>
        <taxon>Parachitinimonas</taxon>
    </lineage>
</organism>
<dbReference type="Proteomes" id="UP001172778">
    <property type="component" value="Unassembled WGS sequence"/>
</dbReference>
<comment type="caution">
    <text evidence="2">The sequence shown here is derived from an EMBL/GenBank/DDBJ whole genome shotgun (WGS) entry which is preliminary data.</text>
</comment>
<protein>
    <submittedName>
        <fullName evidence="2">Uncharacterized protein</fullName>
    </submittedName>
</protein>
<accession>A0ABT7E5W2</accession>
<name>A0ABT7E5W2_9NEIS</name>
<feature type="signal peptide" evidence="1">
    <location>
        <begin position="1"/>
        <end position="22"/>
    </location>
</feature>
<keyword evidence="1" id="KW-0732">Signal</keyword>
<feature type="chain" id="PRO_5047099074" evidence="1">
    <location>
        <begin position="23"/>
        <end position="165"/>
    </location>
</feature>
<evidence type="ECO:0000313" key="2">
    <source>
        <dbReference type="EMBL" id="MDK2126850.1"/>
    </source>
</evidence>
<evidence type="ECO:0000313" key="3">
    <source>
        <dbReference type="Proteomes" id="UP001172778"/>
    </source>
</evidence>
<dbReference type="InterPro" id="IPR006637">
    <property type="entry name" value="ChW"/>
</dbReference>
<dbReference type="EMBL" id="JARRAF010000056">
    <property type="protein sequence ID" value="MDK2126850.1"/>
    <property type="molecule type" value="Genomic_DNA"/>
</dbReference>
<sequence length="165" mass="18140">MKRFAKFVSGAVLAIASVSASADSTVDFLVNAHVEGYGQMTFAPDEWAGTRHESKRLESLAITPLHPNMGNWPSCLNVQYMAHIAGIGDTGWINAPSTIGSQGQSRRIEGMAFKLSGTCKEQYTIEYKCHIQDWGDQPTANDGEFCGTRGQSRRLEAVMITIRQR</sequence>
<gene>
    <name evidence="2" type="ORF">PZA18_22655</name>
</gene>
<reference evidence="2" key="1">
    <citation type="submission" date="2023-03" db="EMBL/GenBank/DDBJ databases">
        <title>Chitinimonas shenzhenensis gen. nov., sp. nov., a novel member of family Burkholderiaceae isolated from activated sludge collected in Shen Zhen, China.</title>
        <authorList>
            <person name="Wang X."/>
        </authorList>
    </citation>
    <scope>NUCLEOTIDE SEQUENCE</scope>
    <source>
        <strain evidence="2">DQS-5</strain>
    </source>
</reference>